<feature type="non-terminal residue" evidence="2">
    <location>
        <position position="1"/>
    </location>
</feature>
<feature type="compositionally biased region" description="Polar residues" evidence="1">
    <location>
        <begin position="10"/>
        <end position="28"/>
    </location>
</feature>
<evidence type="ECO:0000313" key="2">
    <source>
        <dbReference type="EMBL" id="KAF9458637.1"/>
    </source>
</evidence>
<evidence type="ECO:0000313" key="3">
    <source>
        <dbReference type="Proteomes" id="UP000807353"/>
    </source>
</evidence>
<organism evidence="2 3">
    <name type="scientific">Collybia nuda</name>
    <dbReference type="NCBI Taxonomy" id="64659"/>
    <lineage>
        <taxon>Eukaryota</taxon>
        <taxon>Fungi</taxon>
        <taxon>Dikarya</taxon>
        <taxon>Basidiomycota</taxon>
        <taxon>Agaricomycotina</taxon>
        <taxon>Agaricomycetes</taxon>
        <taxon>Agaricomycetidae</taxon>
        <taxon>Agaricales</taxon>
        <taxon>Tricholomatineae</taxon>
        <taxon>Clitocybaceae</taxon>
        <taxon>Collybia</taxon>
    </lineage>
</organism>
<protein>
    <submittedName>
        <fullName evidence="2">Uncharacterized protein</fullName>
    </submittedName>
</protein>
<proteinExistence type="predicted"/>
<accession>A0A9P5XXY7</accession>
<reference evidence="2" key="1">
    <citation type="submission" date="2020-11" db="EMBL/GenBank/DDBJ databases">
        <authorList>
            <consortium name="DOE Joint Genome Institute"/>
            <person name="Ahrendt S."/>
            <person name="Riley R."/>
            <person name="Andreopoulos W."/>
            <person name="Labutti K."/>
            <person name="Pangilinan J."/>
            <person name="Ruiz-Duenas F.J."/>
            <person name="Barrasa J.M."/>
            <person name="Sanchez-Garcia M."/>
            <person name="Camarero S."/>
            <person name="Miyauchi S."/>
            <person name="Serrano A."/>
            <person name="Linde D."/>
            <person name="Babiker R."/>
            <person name="Drula E."/>
            <person name="Ayuso-Fernandez I."/>
            <person name="Pacheco R."/>
            <person name="Padilla G."/>
            <person name="Ferreira P."/>
            <person name="Barriuso J."/>
            <person name="Kellner H."/>
            <person name="Castanera R."/>
            <person name="Alfaro M."/>
            <person name="Ramirez L."/>
            <person name="Pisabarro A.G."/>
            <person name="Kuo A."/>
            <person name="Tritt A."/>
            <person name="Lipzen A."/>
            <person name="He G."/>
            <person name="Yan M."/>
            <person name="Ng V."/>
            <person name="Cullen D."/>
            <person name="Martin F."/>
            <person name="Rosso M.-N."/>
            <person name="Henrissat B."/>
            <person name="Hibbett D."/>
            <person name="Martinez A.T."/>
            <person name="Grigoriev I.V."/>
        </authorList>
    </citation>
    <scope>NUCLEOTIDE SEQUENCE</scope>
    <source>
        <strain evidence="2">CBS 247.69</strain>
    </source>
</reference>
<dbReference type="OrthoDB" id="17066at2759"/>
<keyword evidence="3" id="KW-1185">Reference proteome</keyword>
<feature type="region of interest" description="Disordered" evidence="1">
    <location>
        <begin position="1"/>
        <end position="30"/>
    </location>
</feature>
<gene>
    <name evidence="2" type="ORF">BDZ94DRAFT_1173213</name>
</gene>
<dbReference type="Proteomes" id="UP000807353">
    <property type="component" value="Unassembled WGS sequence"/>
</dbReference>
<sequence>LMSRLASFRGPSTPSASPVQKRQSSVPVSPSRIIESTYHRKIRALLQELRLATEIWEDLVLVDGLKAAQSLIDTRTDLDNELSLLSSSQPRYQFVGPKLAFMEQRIVDLDTVINKLDKQFRKMDTVVDNMETVLIEAHKVKGWKWVRDEPLWVTWSLEKFVTSVAEILIPYHRSLNAHIGLVDMLRNNTVSFETSHEVISKWVEQPWFEGSSWDAKWGDLCEVEVERWSN</sequence>
<dbReference type="AlphaFoldDB" id="A0A9P5XXY7"/>
<evidence type="ECO:0000256" key="1">
    <source>
        <dbReference type="SAM" id="MobiDB-lite"/>
    </source>
</evidence>
<comment type="caution">
    <text evidence="2">The sequence shown here is derived from an EMBL/GenBank/DDBJ whole genome shotgun (WGS) entry which is preliminary data.</text>
</comment>
<name>A0A9P5XXY7_9AGAR</name>
<dbReference type="EMBL" id="MU150334">
    <property type="protein sequence ID" value="KAF9458637.1"/>
    <property type="molecule type" value="Genomic_DNA"/>
</dbReference>